<dbReference type="STRING" id="55544.A0A4D9DTR1"/>
<comment type="subcellular location">
    <subcellularLocation>
        <location evidence="1">Cell membrane</location>
        <topology evidence="1">Multi-pass membrane protein</topology>
    </subcellularLocation>
</comment>
<dbReference type="Pfam" id="PF00001">
    <property type="entry name" value="7tm_1"/>
    <property type="match status" value="1"/>
</dbReference>
<keyword evidence="13" id="KW-0449">Lipoprotein</keyword>
<organism evidence="19 20">
    <name type="scientific">Platysternon megacephalum</name>
    <name type="common">big-headed turtle</name>
    <dbReference type="NCBI Taxonomy" id="55544"/>
    <lineage>
        <taxon>Eukaryota</taxon>
        <taxon>Metazoa</taxon>
        <taxon>Chordata</taxon>
        <taxon>Craniata</taxon>
        <taxon>Vertebrata</taxon>
        <taxon>Euteleostomi</taxon>
        <taxon>Archelosauria</taxon>
        <taxon>Testudinata</taxon>
        <taxon>Testudines</taxon>
        <taxon>Cryptodira</taxon>
        <taxon>Durocryptodira</taxon>
        <taxon>Testudinoidea</taxon>
        <taxon>Platysternidae</taxon>
        <taxon>Platysternon</taxon>
    </lineage>
</organism>
<evidence type="ECO:0000259" key="18">
    <source>
        <dbReference type="PROSITE" id="PS50262"/>
    </source>
</evidence>
<dbReference type="SUPFAM" id="SSF81321">
    <property type="entry name" value="Family A G protein-coupled receptor-like"/>
    <property type="match status" value="1"/>
</dbReference>
<dbReference type="Proteomes" id="UP000297703">
    <property type="component" value="Unassembled WGS sequence"/>
</dbReference>
<dbReference type="PRINTS" id="PR00237">
    <property type="entry name" value="GPCRRHODOPSN"/>
</dbReference>
<keyword evidence="19" id="KW-0645">Protease</keyword>
<keyword evidence="10 15" id="KW-0675">Receptor</keyword>
<dbReference type="OrthoDB" id="5951059at2759"/>
<dbReference type="AlphaFoldDB" id="A0A4D9DTR1"/>
<dbReference type="GO" id="GO:0030594">
    <property type="term" value="F:neurotransmitter receptor activity"/>
    <property type="evidence" value="ECO:0007669"/>
    <property type="project" value="TreeGrafter"/>
</dbReference>
<dbReference type="GO" id="GO:0045907">
    <property type="term" value="P:positive regulation of vasoconstriction"/>
    <property type="evidence" value="ECO:0007669"/>
    <property type="project" value="InterPro"/>
</dbReference>
<accession>A0A4D9DTR1</accession>
<evidence type="ECO:0000256" key="10">
    <source>
        <dbReference type="ARBA" id="ARBA00023170"/>
    </source>
</evidence>
<dbReference type="GO" id="GO:0005886">
    <property type="term" value="C:plasma membrane"/>
    <property type="evidence" value="ECO:0007669"/>
    <property type="project" value="UniProtKB-SubCell"/>
</dbReference>
<dbReference type="SMART" id="SM01381">
    <property type="entry name" value="7TM_GPCR_Srsx"/>
    <property type="match status" value="1"/>
</dbReference>
<evidence type="ECO:0000256" key="13">
    <source>
        <dbReference type="ARBA" id="ARBA00023288"/>
    </source>
</evidence>
<evidence type="ECO:0000256" key="8">
    <source>
        <dbReference type="ARBA" id="ARBA00023139"/>
    </source>
</evidence>
<dbReference type="PANTHER" id="PTHR24247">
    <property type="entry name" value="5-HYDROXYTRYPTAMINE RECEPTOR"/>
    <property type="match status" value="1"/>
</dbReference>
<evidence type="ECO:0000256" key="1">
    <source>
        <dbReference type="ARBA" id="ARBA00004651"/>
    </source>
</evidence>
<dbReference type="Gene3D" id="1.20.1070.10">
    <property type="entry name" value="Rhodopsin 7-helix transmembrane proteins"/>
    <property type="match status" value="1"/>
</dbReference>
<keyword evidence="20" id="KW-1185">Reference proteome</keyword>
<evidence type="ECO:0000313" key="19">
    <source>
        <dbReference type="EMBL" id="TFK00549.1"/>
    </source>
</evidence>
<dbReference type="GO" id="GO:0004969">
    <property type="term" value="F:histamine receptor activity"/>
    <property type="evidence" value="ECO:0007669"/>
    <property type="project" value="InterPro"/>
</dbReference>
<evidence type="ECO:0000256" key="4">
    <source>
        <dbReference type="ARBA" id="ARBA00022692"/>
    </source>
</evidence>
<feature type="transmembrane region" description="Helical" evidence="17">
    <location>
        <begin position="292"/>
        <end position="311"/>
    </location>
</feature>
<keyword evidence="11" id="KW-0325">Glycoprotein</keyword>
<name>A0A4D9DTR1_9SAUR</name>
<evidence type="ECO:0000256" key="11">
    <source>
        <dbReference type="ARBA" id="ARBA00023180"/>
    </source>
</evidence>
<evidence type="ECO:0000313" key="20">
    <source>
        <dbReference type="Proteomes" id="UP000297703"/>
    </source>
</evidence>
<keyword evidence="8" id="KW-0564">Palmitate</keyword>
<dbReference type="GO" id="GO:0007268">
    <property type="term" value="P:chemical synaptic transmission"/>
    <property type="evidence" value="ECO:0007669"/>
    <property type="project" value="TreeGrafter"/>
</dbReference>
<dbReference type="FunFam" id="1.20.1070.10:FF:000121">
    <property type="entry name" value="Histamine H2 receptor"/>
    <property type="match status" value="1"/>
</dbReference>
<dbReference type="InterPro" id="IPR000276">
    <property type="entry name" value="GPCR_Rhodpsn"/>
</dbReference>
<evidence type="ECO:0000256" key="2">
    <source>
        <dbReference type="ARBA" id="ARBA00014565"/>
    </source>
</evidence>
<reference evidence="19 20" key="1">
    <citation type="submission" date="2019-04" db="EMBL/GenBank/DDBJ databases">
        <title>Draft genome of the big-headed turtle Platysternon megacephalum.</title>
        <authorList>
            <person name="Gong S."/>
        </authorList>
    </citation>
    <scope>NUCLEOTIDE SEQUENCE [LARGE SCALE GENOMIC DNA]</scope>
    <source>
        <strain evidence="19">DO16091913</strain>
        <tissue evidence="19">Muscle</tissue>
    </source>
</reference>
<dbReference type="PANTHER" id="PTHR24247:SF278">
    <property type="entry name" value="HISTAMINE H2 RECEPTOR"/>
    <property type="match status" value="1"/>
</dbReference>
<keyword evidence="3" id="KW-1003">Cell membrane</keyword>
<comment type="caution">
    <text evidence="19">The sequence shown here is derived from an EMBL/GenBank/DDBJ whole genome shotgun (WGS) entry which is preliminary data.</text>
</comment>
<feature type="transmembrane region" description="Helical" evidence="17">
    <location>
        <begin position="72"/>
        <end position="96"/>
    </location>
</feature>
<dbReference type="PROSITE" id="PS50262">
    <property type="entry name" value="G_PROTEIN_RECEP_F1_2"/>
    <property type="match status" value="1"/>
</dbReference>
<dbReference type="GO" id="GO:0004177">
    <property type="term" value="F:aminopeptidase activity"/>
    <property type="evidence" value="ECO:0007669"/>
    <property type="project" value="UniProtKB-KW"/>
</dbReference>
<comment type="similarity">
    <text evidence="15">Belongs to the G-protein coupled receptor 1 family.</text>
</comment>
<feature type="transmembrane region" description="Helical" evidence="17">
    <location>
        <begin position="108"/>
        <end position="131"/>
    </location>
</feature>
<proteinExistence type="inferred from homology"/>
<dbReference type="InterPro" id="IPR000503">
    <property type="entry name" value="Histamine_H2_rcpt"/>
</dbReference>
<dbReference type="CDD" id="cd15051">
    <property type="entry name" value="7tmA_Histamine_H2R"/>
    <property type="match status" value="1"/>
</dbReference>
<keyword evidence="7 17" id="KW-0472">Membrane</keyword>
<keyword evidence="9" id="KW-1015">Disulfide bond</keyword>
<evidence type="ECO:0000256" key="15">
    <source>
        <dbReference type="RuleBase" id="RU000688"/>
    </source>
</evidence>
<keyword evidence="5 17" id="KW-1133">Transmembrane helix</keyword>
<dbReference type="GO" id="GO:0004993">
    <property type="term" value="F:G protein-coupled serotonin receptor activity"/>
    <property type="evidence" value="ECO:0007669"/>
    <property type="project" value="TreeGrafter"/>
</dbReference>
<feature type="compositionally biased region" description="Basic residues" evidence="16">
    <location>
        <begin position="382"/>
        <end position="392"/>
    </location>
</feature>
<evidence type="ECO:0000256" key="16">
    <source>
        <dbReference type="SAM" id="MobiDB-lite"/>
    </source>
</evidence>
<feature type="transmembrane region" description="Helical" evidence="17">
    <location>
        <begin position="188"/>
        <end position="211"/>
    </location>
</feature>
<keyword evidence="19" id="KW-0031">Aminopeptidase</keyword>
<keyword evidence="4 15" id="KW-0812">Transmembrane</keyword>
<evidence type="ECO:0000256" key="7">
    <source>
        <dbReference type="ARBA" id="ARBA00023136"/>
    </source>
</evidence>
<evidence type="ECO:0000256" key="5">
    <source>
        <dbReference type="ARBA" id="ARBA00022989"/>
    </source>
</evidence>
<evidence type="ECO:0000256" key="6">
    <source>
        <dbReference type="ARBA" id="ARBA00023040"/>
    </source>
</evidence>
<evidence type="ECO:0000256" key="9">
    <source>
        <dbReference type="ARBA" id="ARBA00023157"/>
    </source>
</evidence>
<gene>
    <name evidence="19" type="ORF">DR999_PMT17288</name>
</gene>
<feature type="transmembrane region" description="Helical" evidence="17">
    <location>
        <begin position="231"/>
        <end position="260"/>
    </location>
</feature>
<evidence type="ECO:0000256" key="12">
    <source>
        <dbReference type="ARBA" id="ARBA00023224"/>
    </source>
</evidence>
<dbReference type="EMBL" id="QXTE01000266">
    <property type="protein sequence ID" value="TFK00549.1"/>
    <property type="molecule type" value="Genomic_DNA"/>
</dbReference>
<dbReference type="GO" id="GO:0007187">
    <property type="term" value="P:G protein-coupled receptor signaling pathway, coupled to cyclic nucleotide second messenger"/>
    <property type="evidence" value="ECO:0007669"/>
    <property type="project" value="TreeGrafter"/>
</dbReference>
<dbReference type="GO" id="GO:0030425">
    <property type="term" value="C:dendrite"/>
    <property type="evidence" value="ECO:0007669"/>
    <property type="project" value="TreeGrafter"/>
</dbReference>
<sequence>MPRVWVPKCKAGLSRALGTFVVGSSRTLYPSSCRAQTEPRWERTDCPRLLAMDPCPNGTAAPKGMGCKPQTVLIGIVLTALIVVTICGNVVVCLAVSFNRKLRSLTNCFIVSLAITDLLLGLLVLPFSAIYELTCAWHFGPTLCNIYSSLDVMLCTASILNLFMISIDRYYAITAPLRYTQLVTPLRVAVAMVVLWVVSLMVSFLPIHLGWNTNGTGVQNTGLNNSMECKLAVNAVYGLVDALLTFYLPLVVMCITYYRIFRIAREQAKRIKHATCCKAVSPALLTVKEHKATVTLAAVLGAFIICWFPYFTVFTYRGMVGEEVDDTSQSIVLWLGYANSALNPILYAALNRDFRTAYQRLFHCRRVGPLSRSTPLTPTHLPHSRARARKQARSVQEDKPLRMQVWNGKENSLAREATERSPAPSSGSSSSTILSCWRGLWLAKFLPKRDMWIPSCEEPVTELQKRVKPPAPSRVIYCVFS</sequence>
<feature type="transmembrane region" description="Helical" evidence="17">
    <location>
        <begin position="331"/>
        <end position="350"/>
    </location>
</feature>
<evidence type="ECO:0000256" key="14">
    <source>
        <dbReference type="ARBA" id="ARBA00031105"/>
    </source>
</evidence>
<dbReference type="GO" id="GO:0045202">
    <property type="term" value="C:synapse"/>
    <property type="evidence" value="ECO:0007669"/>
    <property type="project" value="GOC"/>
</dbReference>
<keyword evidence="6 15" id="KW-0297">G-protein coupled receptor</keyword>
<dbReference type="InterPro" id="IPR017452">
    <property type="entry name" value="GPCR_Rhodpsn_7TM"/>
</dbReference>
<evidence type="ECO:0000256" key="17">
    <source>
        <dbReference type="SAM" id="Phobius"/>
    </source>
</evidence>
<feature type="domain" description="G-protein coupled receptors family 1 profile" evidence="18">
    <location>
        <begin position="88"/>
        <end position="347"/>
    </location>
</feature>
<dbReference type="PRINTS" id="PR00531">
    <property type="entry name" value="HISTAMINEH2R"/>
</dbReference>
<evidence type="ECO:0000256" key="3">
    <source>
        <dbReference type="ARBA" id="ARBA00022475"/>
    </source>
</evidence>
<feature type="region of interest" description="Disordered" evidence="16">
    <location>
        <begin position="373"/>
        <end position="397"/>
    </location>
</feature>
<dbReference type="GO" id="GO:0001696">
    <property type="term" value="P:gastric acid secretion"/>
    <property type="evidence" value="ECO:0007669"/>
    <property type="project" value="InterPro"/>
</dbReference>
<feature type="transmembrane region" description="Helical" evidence="17">
    <location>
        <begin position="146"/>
        <end position="167"/>
    </location>
</feature>
<reference evidence="19 20" key="2">
    <citation type="submission" date="2019-04" db="EMBL/GenBank/DDBJ databases">
        <title>The genome sequence of big-headed turtle.</title>
        <authorList>
            <person name="Gong S."/>
        </authorList>
    </citation>
    <scope>NUCLEOTIDE SEQUENCE [LARGE SCALE GENOMIC DNA]</scope>
    <source>
        <strain evidence="19">DO16091913</strain>
        <tissue evidence="19">Muscle</tissue>
    </source>
</reference>
<feature type="region of interest" description="Disordered" evidence="16">
    <location>
        <begin position="412"/>
        <end position="432"/>
    </location>
</feature>
<keyword evidence="19" id="KW-0378">Hydrolase</keyword>
<feature type="compositionally biased region" description="Low complexity" evidence="16">
    <location>
        <begin position="421"/>
        <end position="431"/>
    </location>
</feature>
<dbReference type="PROSITE" id="PS00237">
    <property type="entry name" value="G_PROTEIN_RECEP_F1_1"/>
    <property type="match status" value="1"/>
</dbReference>
<protein>
    <recommendedName>
        <fullName evidence="2">Histamine H2 receptor</fullName>
    </recommendedName>
    <alternativeName>
        <fullName evidence="14">Gastric receptor I</fullName>
    </alternativeName>
</protein>
<keyword evidence="12 15" id="KW-0807">Transducer</keyword>